<dbReference type="RefSeq" id="WP_128986890.1">
    <property type="nucleotide sequence ID" value="NZ_PDJZ01000009.1"/>
</dbReference>
<dbReference type="SUPFAM" id="SSF53335">
    <property type="entry name" value="S-adenosyl-L-methionine-dependent methyltransferases"/>
    <property type="match status" value="1"/>
</dbReference>
<protein>
    <submittedName>
        <fullName evidence="1">Methyltransferase</fullName>
    </submittedName>
</protein>
<sequence length="209" mass="25147">MLICPLCKDISTPFYKDEFYECVCCGGIFRPKEKLLDNEKEKQRYESHTNNSDDLGYQNFVSPITNAVLKEYKKDNLGLDFGCGKDSPIVKILRTNDYKIFEYDPYFFDDKNLLKQKYDYIACCEVIEHFYNPKKEFELLKSLLKENATLYLMTGIYKDSIDFSKWWYKNDLTHVFIYREKTFEWIKKEFGFENMSIEKNFVKFSNRKE</sequence>
<proteinExistence type="predicted"/>
<dbReference type="Proteomes" id="UP000290870">
    <property type="component" value="Unassembled WGS sequence"/>
</dbReference>
<dbReference type="GO" id="GO:0032259">
    <property type="term" value="P:methylation"/>
    <property type="evidence" value="ECO:0007669"/>
    <property type="project" value="UniProtKB-KW"/>
</dbReference>
<name>A0A4V1LVC7_9BACT</name>
<evidence type="ECO:0000313" key="1">
    <source>
        <dbReference type="EMBL" id="RXJ83635.1"/>
    </source>
</evidence>
<dbReference type="Gene3D" id="3.40.50.150">
    <property type="entry name" value="Vaccinia Virus protein VP39"/>
    <property type="match status" value="1"/>
</dbReference>
<dbReference type="GO" id="GO:0008168">
    <property type="term" value="F:methyltransferase activity"/>
    <property type="evidence" value="ECO:0007669"/>
    <property type="project" value="UniProtKB-KW"/>
</dbReference>
<comment type="caution">
    <text evidence="1">The sequence shown here is derived from an EMBL/GenBank/DDBJ whole genome shotgun (WGS) entry which is preliminary data.</text>
</comment>
<keyword evidence="1" id="KW-0808">Transferase</keyword>
<evidence type="ECO:0000313" key="2">
    <source>
        <dbReference type="Proteomes" id="UP000290870"/>
    </source>
</evidence>
<organism evidence="1 2">
    <name type="scientific">Arcobacter cloacae</name>
    <dbReference type="NCBI Taxonomy" id="1054034"/>
    <lineage>
        <taxon>Bacteria</taxon>
        <taxon>Pseudomonadati</taxon>
        <taxon>Campylobacterota</taxon>
        <taxon>Epsilonproteobacteria</taxon>
        <taxon>Campylobacterales</taxon>
        <taxon>Arcobacteraceae</taxon>
        <taxon>Arcobacter</taxon>
    </lineage>
</organism>
<dbReference type="EMBL" id="PDJZ01000009">
    <property type="protein sequence ID" value="RXJ83635.1"/>
    <property type="molecule type" value="Genomic_DNA"/>
</dbReference>
<dbReference type="Pfam" id="PF13489">
    <property type="entry name" value="Methyltransf_23"/>
    <property type="match status" value="1"/>
</dbReference>
<accession>A0A4V1LVC7</accession>
<dbReference type="InterPro" id="IPR029063">
    <property type="entry name" value="SAM-dependent_MTases_sf"/>
</dbReference>
<reference evidence="1 2" key="1">
    <citation type="submission" date="2017-10" db="EMBL/GenBank/DDBJ databases">
        <title>Genomics of the genus Arcobacter.</title>
        <authorList>
            <person name="Perez-Cataluna A."/>
            <person name="Figueras M.J."/>
        </authorList>
    </citation>
    <scope>NUCLEOTIDE SEQUENCE [LARGE SCALE GENOMIC DNA]</scope>
    <source>
        <strain evidence="1 2">F26</strain>
    </source>
</reference>
<dbReference type="AlphaFoldDB" id="A0A4V1LVC7"/>
<gene>
    <name evidence="1" type="ORF">CRU90_08665</name>
</gene>
<dbReference type="OrthoDB" id="9816564at2"/>
<keyword evidence="1" id="KW-0489">Methyltransferase</keyword>